<gene>
    <name evidence="1" type="ORF">FEQUK3_LOCUS5673</name>
</gene>
<evidence type="ECO:0008006" key="3">
    <source>
        <dbReference type="Google" id="ProtNLM"/>
    </source>
</evidence>
<proteinExistence type="predicted"/>
<sequence>MEPFRKGYYGKHGKPPFVHRYTQWQWDISKDITTEERDYYWKRSETYQKWLLEKVLANCDNIFTIMVLPVGVGEPNYRDSVPAPFSPLSCYDSLNISPITGAPEVTAIVGQITYESIVTKREEPYPIGVSVIAAPGSDLALVDLVCWGMKVAGIPTQVKTGASVY</sequence>
<name>A0A8J2NAM8_FUSEQ</name>
<protein>
    <recommendedName>
        <fullName evidence="3">Amidase</fullName>
    </recommendedName>
</protein>
<dbReference type="Proteomes" id="UP000693738">
    <property type="component" value="Unassembled WGS sequence"/>
</dbReference>
<reference evidence="1" key="1">
    <citation type="submission" date="2021-05" db="EMBL/GenBank/DDBJ databases">
        <authorList>
            <person name="Khan N."/>
        </authorList>
    </citation>
    <scope>NUCLEOTIDE SEQUENCE</scope>
</reference>
<comment type="caution">
    <text evidence="1">The sequence shown here is derived from an EMBL/GenBank/DDBJ whole genome shotgun (WGS) entry which is preliminary data.</text>
</comment>
<accession>A0A8J2NAM8</accession>
<evidence type="ECO:0000313" key="1">
    <source>
        <dbReference type="EMBL" id="CAG7559971.1"/>
    </source>
</evidence>
<organism evidence="1 2">
    <name type="scientific">Fusarium equiseti</name>
    <name type="common">Fusarium scirpi</name>
    <dbReference type="NCBI Taxonomy" id="61235"/>
    <lineage>
        <taxon>Eukaryota</taxon>
        <taxon>Fungi</taxon>
        <taxon>Dikarya</taxon>
        <taxon>Ascomycota</taxon>
        <taxon>Pezizomycotina</taxon>
        <taxon>Sordariomycetes</taxon>
        <taxon>Hypocreomycetidae</taxon>
        <taxon>Hypocreales</taxon>
        <taxon>Nectriaceae</taxon>
        <taxon>Fusarium</taxon>
        <taxon>Fusarium incarnatum-equiseti species complex</taxon>
    </lineage>
</organism>
<dbReference type="EMBL" id="CAJSTJ010000131">
    <property type="protein sequence ID" value="CAG7559971.1"/>
    <property type="molecule type" value="Genomic_DNA"/>
</dbReference>
<dbReference type="AlphaFoldDB" id="A0A8J2NAM8"/>
<evidence type="ECO:0000313" key="2">
    <source>
        <dbReference type="Proteomes" id="UP000693738"/>
    </source>
</evidence>